<feature type="region of interest" description="Disordered" evidence="1">
    <location>
        <begin position="35"/>
        <end position="183"/>
    </location>
</feature>
<dbReference type="STRING" id="3818.A0A444YRM3"/>
<dbReference type="EMBL" id="SDMP01000016">
    <property type="protein sequence ID" value="RYR04571.1"/>
    <property type="molecule type" value="Genomic_DNA"/>
</dbReference>
<feature type="compositionally biased region" description="Pro residues" evidence="1">
    <location>
        <begin position="101"/>
        <end position="123"/>
    </location>
</feature>
<dbReference type="SMR" id="A0A444YRM3"/>
<dbReference type="InterPro" id="IPR035992">
    <property type="entry name" value="Ricin_B-like_lectins"/>
</dbReference>
<dbReference type="AlphaFoldDB" id="A0A444YRM3"/>
<protein>
    <recommendedName>
        <fullName evidence="4">Ricin B lectin domain-containing protein</fullName>
    </recommendedName>
</protein>
<dbReference type="SUPFAM" id="SSF50370">
    <property type="entry name" value="Ricin B-like lectins"/>
    <property type="match status" value="1"/>
</dbReference>
<keyword evidence="3" id="KW-1185">Reference proteome</keyword>
<organism evidence="2 3">
    <name type="scientific">Arachis hypogaea</name>
    <name type="common">Peanut</name>
    <dbReference type="NCBI Taxonomy" id="3818"/>
    <lineage>
        <taxon>Eukaryota</taxon>
        <taxon>Viridiplantae</taxon>
        <taxon>Streptophyta</taxon>
        <taxon>Embryophyta</taxon>
        <taxon>Tracheophyta</taxon>
        <taxon>Spermatophyta</taxon>
        <taxon>Magnoliopsida</taxon>
        <taxon>eudicotyledons</taxon>
        <taxon>Gunneridae</taxon>
        <taxon>Pentapetalae</taxon>
        <taxon>rosids</taxon>
        <taxon>fabids</taxon>
        <taxon>Fabales</taxon>
        <taxon>Fabaceae</taxon>
        <taxon>Papilionoideae</taxon>
        <taxon>50 kb inversion clade</taxon>
        <taxon>dalbergioids sensu lato</taxon>
        <taxon>Dalbergieae</taxon>
        <taxon>Pterocarpus clade</taxon>
        <taxon>Arachis</taxon>
    </lineage>
</organism>
<evidence type="ECO:0000256" key="1">
    <source>
        <dbReference type="SAM" id="MobiDB-lite"/>
    </source>
</evidence>
<dbReference type="CDD" id="cd23431">
    <property type="entry name" value="beta-trefoil_Ricin_AtEULS3-like"/>
    <property type="match status" value="1"/>
</dbReference>
<dbReference type="PANTHER" id="PTHR31257">
    <property type="entry name" value="RICIN B-LIKE LECTIN EULS3"/>
    <property type="match status" value="1"/>
</dbReference>
<evidence type="ECO:0000313" key="2">
    <source>
        <dbReference type="EMBL" id="RYR04571.1"/>
    </source>
</evidence>
<dbReference type="Gramene" id="arahy.Tifrunner.gnm2.ann2.Ah16g381000.1">
    <property type="protein sequence ID" value="arahy.Tifrunner.gnm2.ann2.Ah16g381000.1-CDS"/>
    <property type="gene ID" value="arahy.Tifrunner.gnm2.ann2.Ah16g381000"/>
</dbReference>
<sequence length="339" mass="37423">MYLTSFSFCLYKVPFYFFPKTETHHRDCSPPPITMFRHTHHSNDNDNNPPYPPPGPNSLHNPHQPPPPPQPQPHPPFYGAPQPPPSHHEPVPQVYHTSHQAPPPPPNPYGHPSPAPAPAPAPAPSLGSVHHVSHTNQSPSPNVRHVSHESHLPPNRADFASPVSGTVHHVSHQSGDGAAGGSAAVSNKNIVKVVTKADPNYCLTIRGGKVILAYSDPSDEYQRWYKDLKYSTRVKDEEGYPAFSLVNKVTGEAIKHSVGATHPVQLIHYNPDVLDESVLWTESKDLGDGHRAIRMVNNIRLNVDAYQGDKRSGGVHDGTTIVLWEWNNGDNQHWKIIPN</sequence>
<evidence type="ECO:0000313" key="3">
    <source>
        <dbReference type="Proteomes" id="UP000289738"/>
    </source>
</evidence>
<dbReference type="Gene3D" id="2.80.10.50">
    <property type="match status" value="1"/>
</dbReference>
<accession>A0A444YRM3</accession>
<proteinExistence type="predicted"/>
<dbReference type="Proteomes" id="UP000289738">
    <property type="component" value="Chromosome B06"/>
</dbReference>
<dbReference type="InterPro" id="IPR040249">
    <property type="entry name" value="Ricin_B-like_lectin_EULS3-like"/>
</dbReference>
<reference evidence="2 3" key="1">
    <citation type="submission" date="2019-01" db="EMBL/GenBank/DDBJ databases">
        <title>Sequencing of cultivated peanut Arachis hypogaea provides insights into genome evolution and oil improvement.</title>
        <authorList>
            <person name="Chen X."/>
        </authorList>
    </citation>
    <scope>NUCLEOTIDE SEQUENCE [LARGE SCALE GENOMIC DNA]</scope>
    <source>
        <strain evidence="3">cv. Fuhuasheng</strain>
        <tissue evidence="2">Leaves</tissue>
    </source>
</reference>
<dbReference type="PANTHER" id="PTHR31257:SF2">
    <property type="entry name" value="RICIN B-LIKE LECTIN EULS3"/>
    <property type="match status" value="1"/>
</dbReference>
<name>A0A444YRM3_ARAHY</name>
<evidence type="ECO:0008006" key="4">
    <source>
        <dbReference type="Google" id="ProtNLM"/>
    </source>
</evidence>
<gene>
    <name evidence="2" type="ORF">Ahy_B06g084328</name>
</gene>
<comment type="caution">
    <text evidence="2">The sequence shown here is derived from an EMBL/GenBank/DDBJ whole genome shotgun (WGS) entry which is preliminary data.</text>
</comment>
<feature type="compositionally biased region" description="Low complexity" evidence="1">
    <location>
        <begin position="172"/>
        <end position="183"/>
    </location>
</feature>
<feature type="compositionally biased region" description="Pro residues" evidence="1">
    <location>
        <begin position="63"/>
        <end position="85"/>
    </location>
</feature>